<evidence type="ECO:0000259" key="5">
    <source>
        <dbReference type="PROSITE" id="PS50893"/>
    </source>
</evidence>
<evidence type="ECO:0000256" key="2">
    <source>
        <dbReference type="ARBA" id="ARBA00022448"/>
    </source>
</evidence>
<reference evidence="6 7" key="1">
    <citation type="journal article" date="2010" name="DNA Res.">
        <title>Bacterial lifestyle in a deep-sea hydrothermal vent chimney revealed by the genome sequence of the thermophilic bacterium Deferribacter desulfuricans SSM1.</title>
        <authorList>
            <person name="Takaki Y."/>
            <person name="Shimamura S."/>
            <person name="Nakagawa S."/>
            <person name="Fukuhara Y."/>
            <person name="Horikawa H."/>
            <person name="Ankai A."/>
            <person name="Harada T."/>
            <person name="Hosoyama A."/>
            <person name="Oguchi A."/>
            <person name="Fukui S."/>
            <person name="Fujita N."/>
            <person name="Takami H."/>
            <person name="Takai K."/>
        </authorList>
    </citation>
    <scope>NUCLEOTIDE SEQUENCE [LARGE SCALE GENOMIC DNA]</scope>
    <source>
        <strain evidence="7">DSM 14783 / JCM 11476 / NBRC 101012 / SSM1</strain>
    </source>
</reference>
<dbReference type="GO" id="GO:0043190">
    <property type="term" value="C:ATP-binding cassette (ABC) transporter complex"/>
    <property type="evidence" value="ECO:0007669"/>
    <property type="project" value="TreeGrafter"/>
</dbReference>
<protein>
    <submittedName>
        <fullName evidence="6">Cobalt ABC transporter, ATP-binding protein</fullName>
    </submittedName>
</protein>
<dbReference type="CDD" id="cd03225">
    <property type="entry name" value="ABC_cobalt_CbiO_domain1"/>
    <property type="match status" value="1"/>
</dbReference>
<keyword evidence="4 6" id="KW-0067">ATP-binding</keyword>
<proteinExistence type="inferred from homology"/>
<evidence type="ECO:0000256" key="1">
    <source>
        <dbReference type="ARBA" id="ARBA00005417"/>
    </source>
</evidence>
<dbReference type="GO" id="GO:0042626">
    <property type="term" value="F:ATPase-coupled transmembrane transporter activity"/>
    <property type="evidence" value="ECO:0007669"/>
    <property type="project" value="TreeGrafter"/>
</dbReference>
<organism evidence="6 7">
    <name type="scientific">Deferribacter desulfuricans (strain DSM 14783 / JCM 11476 / NBRC 101012 / SSM1)</name>
    <dbReference type="NCBI Taxonomy" id="639282"/>
    <lineage>
        <taxon>Bacteria</taxon>
        <taxon>Pseudomonadati</taxon>
        <taxon>Deferribacterota</taxon>
        <taxon>Deferribacteres</taxon>
        <taxon>Deferribacterales</taxon>
        <taxon>Deferribacteraceae</taxon>
        <taxon>Deferribacter</taxon>
    </lineage>
</organism>
<sequence>MSCSLKLTNISYKINDEYLFENINFHLKHKDKIAIIGPNGVGKTTLLKIISGLKKAESGEIEIFHEKIVTEKDFERARKKIGFLFQNPDDQLILPNVKDDIAFGLFNLGFVKNTIQQKVENMINKLQINHLSNKITFKLSGGEKKLVALAGILVCEPDILLLDEPSAGLDNKSMERIGEIIKELDKTVLIVSHNLEFVKQITSKIYHLTQSGLHEVKNLK</sequence>
<evidence type="ECO:0000313" key="6">
    <source>
        <dbReference type="EMBL" id="BAI79540.1"/>
    </source>
</evidence>
<dbReference type="Proteomes" id="UP000001520">
    <property type="component" value="Chromosome"/>
</dbReference>
<dbReference type="PANTHER" id="PTHR43553">
    <property type="entry name" value="HEAVY METAL TRANSPORTER"/>
    <property type="match status" value="1"/>
</dbReference>
<keyword evidence="7" id="KW-1185">Reference proteome</keyword>
<dbReference type="PROSITE" id="PS00211">
    <property type="entry name" value="ABC_TRANSPORTER_1"/>
    <property type="match status" value="1"/>
</dbReference>
<dbReference type="Pfam" id="PF00005">
    <property type="entry name" value="ABC_tran"/>
    <property type="match status" value="1"/>
</dbReference>
<dbReference type="eggNOG" id="COG1122">
    <property type="taxonomic scope" value="Bacteria"/>
</dbReference>
<name>D3PAB7_DEFDS</name>
<dbReference type="PANTHER" id="PTHR43553:SF24">
    <property type="entry name" value="ENERGY-COUPLING FACTOR TRANSPORTER ATP-BINDING PROTEIN ECFA1"/>
    <property type="match status" value="1"/>
</dbReference>
<dbReference type="GO" id="GO:0005524">
    <property type="term" value="F:ATP binding"/>
    <property type="evidence" value="ECO:0007669"/>
    <property type="project" value="UniProtKB-KW"/>
</dbReference>
<dbReference type="Gene3D" id="3.40.50.300">
    <property type="entry name" value="P-loop containing nucleotide triphosphate hydrolases"/>
    <property type="match status" value="1"/>
</dbReference>
<dbReference type="InterPro" id="IPR050095">
    <property type="entry name" value="ECF_ABC_transporter_ATP-bd"/>
</dbReference>
<dbReference type="HOGENOM" id="CLU_000604_1_22_0"/>
<dbReference type="InterPro" id="IPR003593">
    <property type="entry name" value="AAA+_ATPase"/>
</dbReference>
<keyword evidence="3" id="KW-0547">Nucleotide-binding</keyword>
<dbReference type="RefSeq" id="WP_013006788.1">
    <property type="nucleotide sequence ID" value="NC_013939.1"/>
</dbReference>
<dbReference type="KEGG" id="ddf:DEFDS_0028"/>
<keyword evidence="2" id="KW-0813">Transport</keyword>
<comment type="similarity">
    <text evidence="1">Belongs to the ABC transporter superfamily.</text>
</comment>
<accession>D3PAB7</accession>
<gene>
    <name evidence="6" type="primary">cbiO</name>
    <name evidence="6" type="ordered locus">DEFDS_0028</name>
</gene>
<dbReference type="AlphaFoldDB" id="D3PAB7"/>
<dbReference type="GO" id="GO:0016887">
    <property type="term" value="F:ATP hydrolysis activity"/>
    <property type="evidence" value="ECO:0007669"/>
    <property type="project" value="InterPro"/>
</dbReference>
<dbReference type="InterPro" id="IPR027417">
    <property type="entry name" value="P-loop_NTPase"/>
</dbReference>
<dbReference type="SUPFAM" id="SSF52540">
    <property type="entry name" value="P-loop containing nucleoside triphosphate hydrolases"/>
    <property type="match status" value="1"/>
</dbReference>
<dbReference type="STRING" id="639282.DEFDS_0028"/>
<evidence type="ECO:0000256" key="3">
    <source>
        <dbReference type="ARBA" id="ARBA00022741"/>
    </source>
</evidence>
<dbReference type="OrthoDB" id="9782163at2"/>
<dbReference type="InterPro" id="IPR003439">
    <property type="entry name" value="ABC_transporter-like_ATP-bd"/>
</dbReference>
<evidence type="ECO:0000256" key="4">
    <source>
        <dbReference type="ARBA" id="ARBA00022840"/>
    </source>
</evidence>
<evidence type="ECO:0000313" key="7">
    <source>
        <dbReference type="Proteomes" id="UP000001520"/>
    </source>
</evidence>
<dbReference type="SMART" id="SM00382">
    <property type="entry name" value="AAA"/>
    <property type="match status" value="1"/>
</dbReference>
<dbReference type="PROSITE" id="PS50893">
    <property type="entry name" value="ABC_TRANSPORTER_2"/>
    <property type="match status" value="1"/>
</dbReference>
<dbReference type="InterPro" id="IPR017871">
    <property type="entry name" value="ABC_transporter-like_CS"/>
</dbReference>
<dbReference type="EMBL" id="AP011529">
    <property type="protein sequence ID" value="BAI79540.1"/>
    <property type="molecule type" value="Genomic_DNA"/>
</dbReference>
<dbReference type="InterPro" id="IPR015856">
    <property type="entry name" value="ABC_transpr_CbiO/EcfA_su"/>
</dbReference>
<feature type="domain" description="ABC transporter" evidence="5">
    <location>
        <begin position="5"/>
        <end position="219"/>
    </location>
</feature>